<dbReference type="PANTHER" id="PTHR42681:SF6">
    <property type="entry name" value="BLL0263 PROTEIN"/>
    <property type="match status" value="1"/>
</dbReference>
<dbReference type="GO" id="GO:0005829">
    <property type="term" value="C:cytosol"/>
    <property type="evidence" value="ECO:0007669"/>
    <property type="project" value="TreeGrafter"/>
</dbReference>
<dbReference type="Gene3D" id="3.30.70.250">
    <property type="entry name" value="Malonyl-CoA ACP transacylase, ACP-binding"/>
    <property type="match status" value="1"/>
</dbReference>
<dbReference type="PANTHER" id="PTHR42681">
    <property type="entry name" value="MALONYL-COA-ACYL CARRIER PROTEIN TRANSACYLASE, MITOCHONDRIAL"/>
    <property type="match status" value="1"/>
</dbReference>
<keyword evidence="3" id="KW-1185">Reference proteome</keyword>
<accession>A0A432YQX9</accession>
<dbReference type="Proteomes" id="UP000288259">
    <property type="component" value="Unassembled WGS sequence"/>
</dbReference>
<dbReference type="InterPro" id="IPR016035">
    <property type="entry name" value="Acyl_Trfase/lysoPLipase"/>
</dbReference>
<proteinExistence type="predicted"/>
<sequence length="353" mass="37787">MKKTALVICPGRGTYNKPELGSISANLGASSPKIKEDLQSVLSQIDAERAQSGLATVSELDQAKLFKTSLHQKPEHAAALIYAAGYLDYLSIDRERYDIAAITGNSMGWYTAMACGGAWSVATSTRLVTSMALLTAGGAGAQFIYPVVDSEWRPDAQRIALVEEQLAAHQGQLMRSINYGGYAVLAGTEEACAAAMKALPVADERFPLLLPGHAAFHTRLMAAAAAQAQETWPVAAFQPPQTPLIDGRGQQWLSPETDRTALQRYTLGHQVTETFDFTKAVQVAVKEYAPDHIILLGPGSGLGGAVAQSLIAINWQGLRSKADFSERQTQADVPYVLSMGLAEQRALVTAGRN</sequence>
<dbReference type="InterPro" id="IPR050858">
    <property type="entry name" value="Mal-CoA-ACP_Trans/PKS_FabD"/>
</dbReference>
<dbReference type="GO" id="GO:0006633">
    <property type="term" value="P:fatty acid biosynthetic process"/>
    <property type="evidence" value="ECO:0007669"/>
    <property type="project" value="TreeGrafter"/>
</dbReference>
<gene>
    <name evidence="2" type="ORF">CWI71_01455</name>
</gene>
<reference evidence="3" key="1">
    <citation type="journal article" date="2018" name="Front. Microbiol.">
        <title>Genome-Based Analysis Reveals the Taxonomy and Diversity of the Family Idiomarinaceae.</title>
        <authorList>
            <person name="Liu Y."/>
            <person name="Lai Q."/>
            <person name="Shao Z."/>
        </authorList>
    </citation>
    <scope>NUCLEOTIDE SEQUENCE [LARGE SCALE GENOMIC DNA]</scope>
    <source>
        <strain evidence="3">CVS-6</strain>
    </source>
</reference>
<protein>
    <submittedName>
        <fullName evidence="2">Malonyl CoA-ACP transacylase</fullName>
    </submittedName>
</protein>
<evidence type="ECO:0000313" key="2">
    <source>
        <dbReference type="EMBL" id="RUO63757.1"/>
    </source>
</evidence>
<evidence type="ECO:0000259" key="1">
    <source>
        <dbReference type="SMART" id="SM00827"/>
    </source>
</evidence>
<dbReference type="InterPro" id="IPR014043">
    <property type="entry name" value="Acyl_transferase_dom"/>
</dbReference>
<dbReference type="EMBL" id="PIPY01000001">
    <property type="protein sequence ID" value="RUO63757.1"/>
    <property type="molecule type" value="Genomic_DNA"/>
</dbReference>
<comment type="caution">
    <text evidence="2">The sequence shown here is derived from an EMBL/GenBank/DDBJ whole genome shotgun (WGS) entry which is preliminary data.</text>
</comment>
<dbReference type="OrthoDB" id="5756162at2"/>
<dbReference type="InterPro" id="IPR001227">
    <property type="entry name" value="Ac_transferase_dom_sf"/>
</dbReference>
<dbReference type="Gene3D" id="3.40.366.10">
    <property type="entry name" value="Malonyl-Coenzyme A Acyl Carrier Protein, domain 2"/>
    <property type="match status" value="1"/>
</dbReference>
<organism evidence="2 3">
    <name type="scientific">Pseudidiomarina insulisalsae</name>
    <dbReference type="NCBI Taxonomy" id="575789"/>
    <lineage>
        <taxon>Bacteria</taxon>
        <taxon>Pseudomonadati</taxon>
        <taxon>Pseudomonadota</taxon>
        <taxon>Gammaproteobacteria</taxon>
        <taxon>Alteromonadales</taxon>
        <taxon>Idiomarinaceae</taxon>
        <taxon>Pseudidiomarina</taxon>
    </lineage>
</organism>
<dbReference type="SMART" id="SM00827">
    <property type="entry name" value="PKS_AT"/>
    <property type="match status" value="1"/>
</dbReference>
<dbReference type="SUPFAM" id="SSF52151">
    <property type="entry name" value="FabD/lysophospholipase-like"/>
    <property type="match status" value="1"/>
</dbReference>
<name>A0A432YQX9_9GAMM</name>
<evidence type="ECO:0000313" key="3">
    <source>
        <dbReference type="Proteomes" id="UP000288259"/>
    </source>
</evidence>
<dbReference type="AlphaFoldDB" id="A0A432YQX9"/>
<feature type="domain" description="Malonyl-CoA:ACP transacylase (MAT)" evidence="1">
    <location>
        <begin position="29"/>
        <end position="322"/>
    </location>
</feature>
<dbReference type="RefSeq" id="WP_126753474.1">
    <property type="nucleotide sequence ID" value="NZ_PIPY01000001.1"/>
</dbReference>
<dbReference type="GO" id="GO:0004314">
    <property type="term" value="F:[acyl-carrier-protein] S-malonyltransferase activity"/>
    <property type="evidence" value="ECO:0007669"/>
    <property type="project" value="TreeGrafter"/>
</dbReference>